<gene>
    <name evidence="6" type="ORF">LSH36_657g01029</name>
</gene>
<organism evidence="6 7">
    <name type="scientific">Paralvinella palmiformis</name>
    <dbReference type="NCBI Taxonomy" id="53620"/>
    <lineage>
        <taxon>Eukaryota</taxon>
        <taxon>Metazoa</taxon>
        <taxon>Spiralia</taxon>
        <taxon>Lophotrochozoa</taxon>
        <taxon>Annelida</taxon>
        <taxon>Polychaeta</taxon>
        <taxon>Sedentaria</taxon>
        <taxon>Canalipalpata</taxon>
        <taxon>Terebellida</taxon>
        <taxon>Terebelliformia</taxon>
        <taxon>Alvinellidae</taxon>
        <taxon>Paralvinella</taxon>
    </lineage>
</organism>
<dbReference type="InterPro" id="IPR001680">
    <property type="entry name" value="WD40_rpt"/>
</dbReference>
<feature type="compositionally biased region" description="Polar residues" evidence="5">
    <location>
        <begin position="339"/>
        <end position="348"/>
    </location>
</feature>
<feature type="compositionally biased region" description="Basic residues" evidence="5">
    <location>
        <begin position="363"/>
        <end position="378"/>
    </location>
</feature>
<dbReference type="EMBL" id="JAODUP010000657">
    <property type="protein sequence ID" value="KAK2145791.1"/>
    <property type="molecule type" value="Genomic_DNA"/>
</dbReference>
<dbReference type="InterPro" id="IPR019775">
    <property type="entry name" value="WD40_repeat_CS"/>
</dbReference>
<sequence>MEVVVGTYEELILGYKLVPREKGFKFELNFTNHSHTGCVKSVGVSERGILATGSTDEVIRLFNLTKHIEIGALMHHDGQPDTSVQNSHFSVLPWGAVNSFSVHPTGKMALSVGQDRKLRVWNLMTGKCAFIKNIKQEADHIKWSPSGSSYLVIINNKVDIYDLETAQVTHTTSMTGRISAVQFLTDDVVVLGGEEGKLKMYNIKTDKGLLDFSTNTTRIKGFACSTEPDGFLLVTASSDGFLKAWQLKKQGDQTYNITSVGEIQTKFRLTCCTMFSYEDGNQQVKQTNKAKEYYNQGNKEKDLEKKDRENDDTDEWDIVKDIKADKSKHKDSSEKSQKRIQTSESTSLSKRRKPRMEESSREKLKKKQKIKRLKPTRT</sequence>
<dbReference type="Proteomes" id="UP001208570">
    <property type="component" value="Unassembled WGS sequence"/>
</dbReference>
<evidence type="ECO:0008006" key="8">
    <source>
        <dbReference type="Google" id="ProtNLM"/>
    </source>
</evidence>
<feature type="repeat" description="WD" evidence="4">
    <location>
        <begin position="97"/>
        <end position="131"/>
    </location>
</feature>
<dbReference type="InterPro" id="IPR015943">
    <property type="entry name" value="WD40/YVTN_repeat-like_dom_sf"/>
</dbReference>
<feature type="compositionally biased region" description="Basic and acidic residues" evidence="5">
    <location>
        <begin position="298"/>
        <end position="309"/>
    </location>
</feature>
<evidence type="ECO:0000256" key="3">
    <source>
        <dbReference type="ARBA" id="ARBA00045213"/>
    </source>
</evidence>
<protein>
    <recommendedName>
        <fullName evidence="8">P21-activated protein kinase-interacting protein 1-like</fullName>
    </recommendedName>
</protein>
<reference evidence="6" key="1">
    <citation type="journal article" date="2023" name="Mol. Biol. Evol.">
        <title>Third-Generation Sequencing Reveals the Adaptive Role of the Epigenome in Three Deep-Sea Polychaetes.</title>
        <authorList>
            <person name="Perez M."/>
            <person name="Aroh O."/>
            <person name="Sun Y."/>
            <person name="Lan Y."/>
            <person name="Juniper S.K."/>
            <person name="Young C.R."/>
            <person name="Angers B."/>
            <person name="Qian P.Y."/>
        </authorList>
    </citation>
    <scope>NUCLEOTIDE SEQUENCE</scope>
    <source>
        <strain evidence="6">P08H-3</strain>
    </source>
</reference>
<dbReference type="Pfam" id="PF00400">
    <property type="entry name" value="WD40"/>
    <property type="match status" value="1"/>
</dbReference>
<dbReference type="InterPro" id="IPR036322">
    <property type="entry name" value="WD40_repeat_dom_sf"/>
</dbReference>
<dbReference type="PROSITE" id="PS50082">
    <property type="entry name" value="WD_REPEATS_2"/>
    <property type="match status" value="1"/>
</dbReference>
<dbReference type="PANTHER" id="PTHR44675:SF1">
    <property type="entry name" value="P21-ACTIVATED PROTEIN KINASE-INTERACTING PROTEIN 1"/>
    <property type="match status" value="1"/>
</dbReference>
<evidence type="ECO:0000256" key="5">
    <source>
        <dbReference type="SAM" id="MobiDB-lite"/>
    </source>
</evidence>
<evidence type="ECO:0000313" key="7">
    <source>
        <dbReference type="Proteomes" id="UP001208570"/>
    </source>
</evidence>
<keyword evidence="7" id="KW-1185">Reference proteome</keyword>
<feature type="region of interest" description="Disordered" evidence="5">
    <location>
        <begin position="293"/>
        <end position="378"/>
    </location>
</feature>
<dbReference type="InterPro" id="IPR051959">
    <property type="entry name" value="PAK1-Kinase_Regulator"/>
</dbReference>
<comment type="caution">
    <text evidence="6">The sequence shown here is derived from an EMBL/GenBank/DDBJ whole genome shotgun (WGS) entry which is preliminary data.</text>
</comment>
<dbReference type="Gene3D" id="2.130.10.10">
    <property type="entry name" value="YVTN repeat-like/Quinoprotein amine dehydrogenase"/>
    <property type="match status" value="2"/>
</dbReference>
<evidence type="ECO:0000256" key="4">
    <source>
        <dbReference type="PROSITE-ProRule" id="PRU00221"/>
    </source>
</evidence>
<comment type="function">
    <text evidence="3">Negatively regulates the PAK1 kinase. PAK1 is a member of the PAK kinase family, which has been shown to play a positive role in the regulation of signaling pathways involving MAPK8 and RELA. PAK1 exists as an inactive homodimer, which is activated by binding of small GTPases such as CDC42 to an N-terminal regulatory domain. PAK1IP1 also binds to the N-terminus of PAK1, and inhibits the specific activation of PAK1 by CDC42. May be involved in ribosomal large subunit assembly.</text>
</comment>
<dbReference type="SUPFAM" id="SSF50978">
    <property type="entry name" value="WD40 repeat-like"/>
    <property type="match status" value="1"/>
</dbReference>
<name>A0AAD9J4B6_9ANNE</name>
<dbReference type="PROSITE" id="PS00678">
    <property type="entry name" value="WD_REPEATS_1"/>
    <property type="match status" value="1"/>
</dbReference>
<keyword evidence="1 4" id="KW-0853">WD repeat</keyword>
<feature type="compositionally biased region" description="Basic and acidic residues" evidence="5">
    <location>
        <begin position="317"/>
        <end position="337"/>
    </location>
</feature>
<evidence type="ECO:0000256" key="1">
    <source>
        <dbReference type="ARBA" id="ARBA00022574"/>
    </source>
</evidence>
<evidence type="ECO:0000256" key="2">
    <source>
        <dbReference type="ARBA" id="ARBA00022737"/>
    </source>
</evidence>
<accession>A0AAD9J4B6</accession>
<dbReference type="SMART" id="SM00320">
    <property type="entry name" value="WD40"/>
    <property type="match status" value="4"/>
</dbReference>
<dbReference type="AlphaFoldDB" id="A0AAD9J4B6"/>
<evidence type="ECO:0000313" key="6">
    <source>
        <dbReference type="EMBL" id="KAK2145791.1"/>
    </source>
</evidence>
<keyword evidence="2" id="KW-0677">Repeat</keyword>
<proteinExistence type="predicted"/>
<dbReference type="PANTHER" id="PTHR44675">
    <property type="entry name" value="PAK1 INTERACTING PROTEIN 1"/>
    <property type="match status" value="1"/>
</dbReference>